<evidence type="ECO:0000256" key="1">
    <source>
        <dbReference type="SAM" id="SignalP"/>
    </source>
</evidence>
<dbReference type="InterPro" id="IPR046172">
    <property type="entry name" value="DUF6174"/>
</dbReference>
<accession>A0A7H8T3M4</accession>
<protein>
    <recommendedName>
        <fullName evidence="4">Lipoprotein</fullName>
    </recommendedName>
</protein>
<name>A0A7H8T3M4_STRCX</name>
<sequence length="152" mass="16500">MTAVPVSARVVFRAAAAVGLVCAVAGCADEPEPSATVTSWREPDSYTYTLRSSEGERSLIGAFRITVRDGAVVEAVGLDDSGRRVVDDVPDTVPTIGELLGEWRQARRDDADKAEVEYARDGHPERISLDWMENAIDDEALYVISDFEPVDG</sequence>
<feature type="signal peptide" evidence="1">
    <location>
        <begin position="1"/>
        <end position="28"/>
    </location>
</feature>
<evidence type="ECO:0000313" key="2">
    <source>
        <dbReference type="EMBL" id="QKZ18115.1"/>
    </source>
</evidence>
<organism evidence="2 3">
    <name type="scientific">Streptomyces chartreusis</name>
    <dbReference type="NCBI Taxonomy" id="1969"/>
    <lineage>
        <taxon>Bacteria</taxon>
        <taxon>Bacillati</taxon>
        <taxon>Actinomycetota</taxon>
        <taxon>Actinomycetes</taxon>
        <taxon>Kitasatosporales</taxon>
        <taxon>Streptomycetaceae</taxon>
        <taxon>Streptomyces</taxon>
    </lineage>
</organism>
<dbReference type="Proteomes" id="UP000509418">
    <property type="component" value="Chromosome"/>
</dbReference>
<reference evidence="2 3" key="1">
    <citation type="submission" date="2020-06" db="EMBL/GenBank/DDBJ databases">
        <title>Genome mining for natural products.</title>
        <authorList>
            <person name="Zhang B."/>
            <person name="Shi J."/>
            <person name="Ge H."/>
        </authorList>
    </citation>
    <scope>NUCLEOTIDE SEQUENCE [LARGE SCALE GENOMIC DNA]</scope>
    <source>
        <strain evidence="2 3">NA02069</strain>
    </source>
</reference>
<keyword evidence="3" id="KW-1185">Reference proteome</keyword>
<dbReference type="Pfam" id="PF19671">
    <property type="entry name" value="DUF6174"/>
    <property type="match status" value="1"/>
</dbReference>
<proteinExistence type="predicted"/>
<dbReference type="EMBL" id="CP056041">
    <property type="protein sequence ID" value="QKZ18115.1"/>
    <property type="molecule type" value="Genomic_DNA"/>
</dbReference>
<keyword evidence="1" id="KW-0732">Signal</keyword>
<feature type="chain" id="PRO_5029001333" description="Lipoprotein" evidence="1">
    <location>
        <begin position="29"/>
        <end position="152"/>
    </location>
</feature>
<evidence type="ECO:0008006" key="4">
    <source>
        <dbReference type="Google" id="ProtNLM"/>
    </source>
</evidence>
<evidence type="ECO:0000313" key="3">
    <source>
        <dbReference type="Proteomes" id="UP000509418"/>
    </source>
</evidence>
<gene>
    <name evidence="2" type="ORF">HUT05_12570</name>
</gene>
<dbReference type="AlphaFoldDB" id="A0A7H8T3M4"/>
<dbReference type="RefSeq" id="WP_176575171.1">
    <property type="nucleotide sequence ID" value="NZ_CBDRGH010000034.1"/>
</dbReference>